<dbReference type="SUPFAM" id="SSF82171">
    <property type="entry name" value="DPP6 N-terminal domain-like"/>
    <property type="match status" value="1"/>
</dbReference>
<keyword evidence="2" id="KW-0732">Signal</keyword>
<gene>
    <name evidence="4" type="ORF">Q4521_19770</name>
</gene>
<feature type="signal peptide" evidence="2">
    <location>
        <begin position="1"/>
        <end position="22"/>
    </location>
</feature>
<protein>
    <submittedName>
        <fullName evidence="4">Prolyl oligopeptidase family serine peptidase</fullName>
    </submittedName>
</protein>
<evidence type="ECO:0000259" key="3">
    <source>
        <dbReference type="Pfam" id="PF00326"/>
    </source>
</evidence>
<feature type="chain" id="PRO_5043319815" evidence="2">
    <location>
        <begin position="23"/>
        <end position="664"/>
    </location>
</feature>
<dbReference type="AlphaFoldDB" id="A0AAW7XDX0"/>
<dbReference type="RefSeq" id="WP_303493928.1">
    <property type="nucleotide sequence ID" value="NZ_JAUOPB010000017.1"/>
</dbReference>
<organism evidence="4 5">
    <name type="scientific">Saccharophagus degradans</name>
    <dbReference type="NCBI Taxonomy" id="86304"/>
    <lineage>
        <taxon>Bacteria</taxon>
        <taxon>Pseudomonadati</taxon>
        <taxon>Pseudomonadota</taxon>
        <taxon>Gammaproteobacteria</taxon>
        <taxon>Cellvibrionales</taxon>
        <taxon>Cellvibrionaceae</taxon>
        <taxon>Saccharophagus</taxon>
    </lineage>
</organism>
<comment type="caution">
    <text evidence="4">The sequence shown here is derived from an EMBL/GenBank/DDBJ whole genome shotgun (WGS) entry which is preliminary data.</text>
</comment>
<evidence type="ECO:0000313" key="4">
    <source>
        <dbReference type="EMBL" id="MDO6424738.1"/>
    </source>
</evidence>
<dbReference type="EMBL" id="JAUOPB010000017">
    <property type="protein sequence ID" value="MDO6424738.1"/>
    <property type="molecule type" value="Genomic_DNA"/>
</dbReference>
<evidence type="ECO:0000256" key="1">
    <source>
        <dbReference type="ARBA" id="ARBA00022801"/>
    </source>
</evidence>
<keyword evidence="1" id="KW-0378">Hydrolase</keyword>
<dbReference type="Proteomes" id="UP001169760">
    <property type="component" value="Unassembled WGS sequence"/>
</dbReference>
<dbReference type="GO" id="GO:0006508">
    <property type="term" value="P:proteolysis"/>
    <property type="evidence" value="ECO:0007669"/>
    <property type="project" value="InterPro"/>
</dbReference>
<dbReference type="Gene3D" id="3.40.50.1820">
    <property type="entry name" value="alpha/beta hydrolase"/>
    <property type="match status" value="1"/>
</dbReference>
<dbReference type="InterPro" id="IPR001375">
    <property type="entry name" value="Peptidase_S9_cat"/>
</dbReference>
<dbReference type="InterPro" id="IPR029058">
    <property type="entry name" value="AB_hydrolase_fold"/>
</dbReference>
<reference evidence="4" key="1">
    <citation type="submission" date="2023-07" db="EMBL/GenBank/DDBJ databases">
        <title>Genome content predicts the carbon catabolic preferences of heterotrophic bacteria.</title>
        <authorList>
            <person name="Gralka M."/>
        </authorList>
    </citation>
    <scope>NUCLEOTIDE SEQUENCE</scope>
    <source>
        <strain evidence="4">I3M17_2</strain>
    </source>
</reference>
<feature type="domain" description="Peptidase S9 prolyl oligopeptidase catalytic" evidence="3">
    <location>
        <begin position="449"/>
        <end position="663"/>
    </location>
</feature>
<dbReference type="PANTHER" id="PTHR42776">
    <property type="entry name" value="SERINE PEPTIDASE S9 FAMILY MEMBER"/>
    <property type="match status" value="1"/>
</dbReference>
<accession>A0AAW7XDX0</accession>
<dbReference type="GO" id="GO:0004252">
    <property type="term" value="F:serine-type endopeptidase activity"/>
    <property type="evidence" value="ECO:0007669"/>
    <property type="project" value="TreeGrafter"/>
</dbReference>
<proteinExistence type="predicted"/>
<dbReference type="Pfam" id="PF00326">
    <property type="entry name" value="Peptidase_S9"/>
    <property type="match status" value="1"/>
</dbReference>
<name>A0AAW7XDX0_9GAMM</name>
<evidence type="ECO:0000256" key="2">
    <source>
        <dbReference type="SAM" id="SignalP"/>
    </source>
</evidence>
<dbReference type="PANTHER" id="PTHR42776:SF27">
    <property type="entry name" value="DIPEPTIDYL PEPTIDASE FAMILY MEMBER 6"/>
    <property type="match status" value="1"/>
</dbReference>
<evidence type="ECO:0000313" key="5">
    <source>
        <dbReference type="Proteomes" id="UP001169760"/>
    </source>
</evidence>
<dbReference type="SUPFAM" id="SSF53474">
    <property type="entry name" value="alpha/beta-Hydrolases"/>
    <property type="match status" value="1"/>
</dbReference>
<sequence length="664" mass="75658">MLFHIAKILLVMCALSAHFAFANVQLSIDDFLAPPEILNVSLSPDSRYLASLRNNGDRRYVVIQDMLDDNKIVSEFGDEVVRPQWIHWANNEKLIIGLEVPVFRNQVRADLKKKSIREIEYPRVYRAIAYAPGESEYVELLDDKSALNLNRVLSRVSHYLPQDKEHILLQTYYKGTPALFKSNIYTGESELIVRGGNRTVAFESDKFGNVKYRYDYIRSNKEYIIYAYQEDAWVEYHRIEYNLDDESGTIDSDSLLGILEDGTFAYIERNPKTGFYEILKVTREGNHEVLASRPNADIYALIANNRTGEAIGYAVIEHDSVRNHYFDEALEAEANALYKLVTKVGSKNYQEINMDNPSYGVIRTSSLSDMGTYYLFDRKNFQLKFLGHSHKTLLPKNVGISVITHYRAKDGKNIPAYAILPSNFDSTKKYPLVVLPHGGPQSRDFADNFDAYAQFIATRGYIVIKPNFRGSIGYGIDFEEAGYKQWGQLMQQDIEDAARSAIRDGIADPDKVCIVGGSFGGYAALMGALNKDKLFKCAVSLNGVTDLPRQLKSFEKEFSGYDKVINNIYERMGDPTTDIAMLEKYSPVNRAAEMHAPILLVGGKEDTRVPFSQQKVMYRALKKHKKEVETLYLDDATHHIFSRYLDRKAVYEATEKFLEKYLGS</sequence>